<dbReference type="AlphaFoldDB" id="A0A8J7YHM6"/>
<accession>A0A8J7YHM6</accession>
<keyword evidence="1" id="KW-1133">Transmembrane helix</keyword>
<dbReference type="Proteomes" id="UP000716004">
    <property type="component" value="Unassembled WGS sequence"/>
</dbReference>
<feature type="transmembrane region" description="Helical" evidence="1">
    <location>
        <begin position="46"/>
        <end position="66"/>
    </location>
</feature>
<sequence>MDRLRRTVTGLSLLVLIEYVLGGFVTFDDPTNAGFSLQSLSISYPAVLPLIHRVFAVVLILSWILGSFYLKGTRAFRMSHITIGLMFIQAIIGAMIPATLSDPSVNPYIIIAHFSFSGFILIGAGFTAYFGWAAGSAAAGRVRKPQGML</sequence>
<evidence type="ECO:0000313" key="4">
    <source>
        <dbReference type="Proteomes" id="UP000716004"/>
    </source>
</evidence>
<keyword evidence="1" id="KW-0472">Membrane</keyword>
<protein>
    <recommendedName>
        <fullName evidence="5">Cytochrome oxidase assembly protein</fullName>
    </recommendedName>
</protein>
<dbReference type="Proteomes" id="UP000750197">
    <property type="component" value="Unassembled WGS sequence"/>
</dbReference>
<feature type="transmembrane region" description="Helical" evidence="1">
    <location>
        <begin position="108"/>
        <end position="134"/>
    </location>
</feature>
<feature type="transmembrane region" description="Helical" evidence="1">
    <location>
        <begin position="78"/>
        <end position="96"/>
    </location>
</feature>
<keyword evidence="1" id="KW-0812">Transmembrane</keyword>
<comment type="caution">
    <text evidence="2">The sequence shown here is derived from an EMBL/GenBank/DDBJ whole genome shotgun (WGS) entry which is preliminary data.</text>
</comment>
<name>A0A8J7YHM6_9ARCH</name>
<evidence type="ECO:0000313" key="3">
    <source>
        <dbReference type="EMBL" id="MBX8643134.1"/>
    </source>
</evidence>
<gene>
    <name evidence="2" type="ORF">J9259_00130</name>
    <name evidence="3" type="ORF">KIY12_00150</name>
</gene>
<evidence type="ECO:0000256" key="1">
    <source>
        <dbReference type="SAM" id="Phobius"/>
    </source>
</evidence>
<dbReference type="EMBL" id="JAHEAC010000001">
    <property type="protein sequence ID" value="MBX8643134.1"/>
    <property type="molecule type" value="Genomic_DNA"/>
</dbReference>
<dbReference type="EMBL" id="JAGVSJ010000001">
    <property type="protein sequence ID" value="MBX8630922.1"/>
    <property type="molecule type" value="Genomic_DNA"/>
</dbReference>
<evidence type="ECO:0008006" key="5">
    <source>
        <dbReference type="Google" id="ProtNLM"/>
    </source>
</evidence>
<organism evidence="2 4">
    <name type="scientific">Candidatus Sysuiplasma superficiale</name>
    <dbReference type="NCBI Taxonomy" id="2823368"/>
    <lineage>
        <taxon>Archaea</taxon>
        <taxon>Methanobacteriati</taxon>
        <taxon>Thermoplasmatota</taxon>
        <taxon>Thermoplasmata</taxon>
        <taxon>Candidatus Sysuiplasmatales</taxon>
        <taxon>Candidatus Sysuiplasmataceae</taxon>
        <taxon>Candidatus Sysuiplasma</taxon>
    </lineage>
</organism>
<proteinExistence type="predicted"/>
<reference evidence="2" key="1">
    <citation type="submission" date="2021-04" db="EMBL/GenBank/DDBJ databases">
        <title>Genomic insights into ecological role and evolution of a novel Thermoplasmata order Candidatus Sysuiplasmatales.</title>
        <authorList>
            <person name="Yuan Y."/>
        </authorList>
    </citation>
    <scope>NUCLEOTIDE SEQUENCE</scope>
    <source>
        <strain evidence="3">TUT19-bin139</strain>
        <strain evidence="2">YP2-bin.285</strain>
    </source>
</reference>
<evidence type="ECO:0000313" key="2">
    <source>
        <dbReference type="EMBL" id="MBX8630922.1"/>
    </source>
</evidence>